<dbReference type="InterPro" id="IPR036390">
    <property type="entry name" value="WH_DNA-bd_sf"/>
</dbReference>
<dbReference type="Pfam" id="PF08839">
    <property type="entry name" value="CDT1"/>
    <property type="match status" value="1"/>
</dbReference>
<dbReference type="InterPro" id="IPR032054">
    <property type="entry name" value="Cdt1_C"/>
</dbReference>
<dbReference type="SMART" id="SM01075">
    <property type="entry name" value="CDT1"/>
    <property type="match status" value="1"/>
</dbReference>
<dbReference type="GO" id="GO:0070182">
    <property type="term" value="F:DNA polymerase binding"/>
    <property type="evidence" value="ECO:0007669"/>
    <property type="project" value="TreeGrafter"/>
</dbReference>
<dbReference type="GO" id="GO:0005634">
    <property type="term" value="C:nucleus"/>
    <property type="evidence" value="ECO:0007669"/>
    <property type="project" value="TreeGrafter"/>
</dbReference>
<keyword evidence="2" id="KW-0131">Cell cycle</keyword>
<dbReference type="InterPro" id="IPR045173">
    <property type="entry name" value="Cdt1"/>
</dbReference>
<dbReference type="PANTHER" id="PTHR28637">
    <property type="entry name" value="DNA REPLICATION FACTOR CDT1"/>
    <property type="match status" value="1"/>
</dbReference>
<organism evidence="4 5">
    <name type="scientific">Prunus armeniaca</name>
    <name type="common">Apricot</name>
    <name type="synonym">Armeniaca vulgaris</name>
    <dbReference type="NCBI Taxonomy" id="36596"/>
    <lineage>
        <taxon>Eukaryota</taxon>
        <taxon>Viridiplantae</taxon>
        <taxon>Streptophyta</taxon>
        <taxon>Embryophyta</taxon>
        <taxon>Tracheophyta</taxon>
        <taxon>Spermatophyta</taxon>
        <taxon>Magnoliopsida</taxon>
        <taxon>eudicotyledons</taxon>
        <taxon>Gunneridae</taxon>
        <taxon>Pentapetalae</taxon>
        <taxon>rosids</taxon>
        <taxon>fabids</taxon>
        <taxon>Rosales</taxon>
        <taxon>Rosaceae</taxon>
        <taxon>Amygdaloideae</taxon>
        <taxon>Amygdaleae</taxon>
        <taxon>Prunus</taxon>
    </lineage>
</organism>
<gene>
    <name evidence="4" type="ORF">ORAREDHAP_LOCUS34179</name>
</gene>
<keyword evidence="5" id="KW-1185">Reference proteome</keyword>
<name>A0A6J5XG47_PRUAR</name>
<dbReference type="InterPro" id="IPR014939">
    <property type="entry name" value="CDT1_Gemini-bd-like"/>
</dbReference>
<dbReference type="GO" id="GO:0071163">
    <property type="term" value="P:DNA replication preinitiation complex assembly"/>
    <property type="evidence" value="ECO:0007669"/>
    <property type="project" value="InterPro"/>
</dbReference>
<dbReference type="EMBL" id="CAEKKB010000005">
    <property type="protein sequence ID" value="CAB4311921.1"/>
    <property type="molecule type" value="Genomic_DNA"/>
</dbReference>
<dbReference type="Pfam" id="PF16679">
    <property type="entry name" value="CDT1_C"/>
    <property type="match status" value="1"/>
</dbReference>
<sequence>MDEECIQSSASASVDLIFKFEKILPGVEKSASMSPDRVKNPIILENKIECQTPEKINEPLNTKYHEGQVQLPDPIFHGFYFFDHMNCSLRLLRLRKRSPTFQNISTQVEVLAKRKFLYKHLAQMKFILPEAIKIDRILVQDKKTPCMKPDMNITLLFDIVEGHRELSDFIAVRQVFASRLINFFAMHPEACDVPEAILPEPFSQRREIPVLEKLPINSSMEFKATSNETELFLEKVHPYPYVSRHFSQNAVVAEAEKAQLLASPVPLPSSGSMNNQGIKNEQKKEFPVLSSKPDSITELDIKNGQQNKPCSKFSIISHSVQLNHPQRSSASSVSESPLVKLTSSADSIMIETPTPLTPRRSMPSCDAKHVTMNSQSESCHKPAKRILDFSHLEGNKISLDCTADESDCYKVVNKNIPKTKEGLFEDGNVTCSLATLEVEQILGCSNEDLEKSQKSALLCQQMSACLADLVTIIHSIFKSLNWSPITKEELVHKIIMNNFDVVERREVEEQIDLLESHVPDWIHRKSSGGDTMYKVVDLELIAELMVTLFISRGGFGFEGSVVDLGSRHIV</sequence>
<dbReference type="SUPFAM" id="SSF46785">
    <property type="entry name" value="Winged helix' DNA-binding domain"/>
    <property type="match status" value="1"/>
</dbReference>
<dbReference type="InterPro" id="IPR038090">
    <property type="entry name" value="Cdt1_C_WH_dom_sf"/>
</dbReference>
<dbReference type="GO" id="GO:0030174">
    <property type="term" value="P:regulation of DNA-templated DNA replication initiation"/>
    <property type="evidence" value="ECO:0007669"/>
    <property type="project" value="InterPro"/>
</dbReference>
<accession>A0A6J5XG47</accession>
<dbReference type="GO" id="GO:0003677">
    <property type="term" value="F:DNA binding"/>
    <property type="evidence" value="ECO:0007669"/>
    <property type="project" value="InterPro"/>
</dbReference>
<evidence type="ECO:0000256" key="2">
    <source>
        <dbReference type="ARBA" id="ARBA00023306"/>
    </source>
</evidence>
<comment type="similarity">
    <text evidence="1">Belongs to the Cdt1 family.</text>
</comment>
<dbReference type="Gene3D" id="1.10.10.1420">
    <property type="entry name" value="DNA replication factor Cdt1, C-terminal WH domain"/>
    <property type="match status" value="1"/>
</dbReference>
<dbReference type="OrthoDB" id="341730at2759"/>
<dbReference type="PANTHER" id="PTHR28637:SF13">
    <property type="entry name" value="EXPRESSED PROTEIN"/>
    <property type="match status" value="1"/>
</dbReference>
<protein>
    <recommendedName>
        <fullName evidence="3">CDT1 Geminin-binding domain-containing protein</fullName>
    </recommendedName>
</protein>
<reference evidence="5" key="1">
    <citation type="journal article" date="2020" name="Genome Biol.">
        <title>Gamete binning: chromosome-level and haplotype-resolved genome assembly enabled by high-throughput single-cell sequencing of gamete genomes.</title>
        <authorList>
            <person name="Campoy J.A."/>
            <person name="Sun H."/>
            <person name="Goel M."/>
            <person name="Jiao W.-B."/>
            <person name="Folz-Donahue K."/>
            <person name="Wang N."/>
            <person name="Rubio M."/>
            <person name="Liu C."/>
            <person name="Kukat C."/>
            <person name="Ruiz D."/>
            <person name="Huettel B."/>
            <person name="Schneeberger K."/>
        </authorList>
    </citation>
    <scope>NUCLEOTIDE SEQUENCE [LARGE SCALE GENOMIC DNA]</scope>
    <source>
        <strain evidence="5">cv. Rojo Pasion</strain>
    </source>
</reference>
<feature type="domain" description="CDT1 Geminin-binding" evidence="3">
    <location>
        <begin position="71"/>
        <end position="200"/>
    </location>
</feature>
<evidence type="ECO:0000259" key="3">
    <source>
        <dbReference type="SMART" id="SM01075"/>
    </source>
</evidence>
<proteinExistence type="inferred from homology"/>
<evidence type="ECO:0000313" key="4">
    <source>
        <dbReference type="EMBL" id="CAB4311921.1"/>
    </source>
</evidence>
<evidence type="ECO:0000256" key="1">
    <source>
        <dbReference type="ARBA" id="ARBA00008356"/>
    </source>
</evidence>
<dbReference type="GO" id="GO:0000278">
    <property type="term" value="P:mitotic cell cycle"/>
    <property type="evidence" value="ECO:0007669"/>
    <property type="project" value="TreeGrafter"/>
</dbReference>
<dbReference type="GO" id="GO:0000076">
    <property type="term" value="P:DNA replication checkpoint signaling"/>
    <property type="evidence" value="ECO:0007669"/>
    <property type="project" value="TreeGrafter"/>
</dbReference>
<dbReference type="AlphaFoldDB" id="A0A6J5XG47"/>
<evidence type="ECO:0000313" key="5">
    <source>
        <dbReference type="Proteomes" id="UP000507245"/>
    </source>
</evidence>
<dbReference type="Proteomes" id="UP000507245">
    <property type="component" value="Unassembled WGS sequence"/>
</dbReference>